<dbReference type="InterPro" id="IPR017452">
    <property type="entry name" value="GPCR_Rhodpsn_7TM"/>
</dbReference>
<reference evidence="12 13" key="1">
    <citation type="submission" date="2022-05" db="EMBL/GenBank/DDBJ databases">
        <authorList>
            <consortium name="Genoscope - CEA"/>
            <person name="William W."/>
        </authorList>
    </citation>
    <scope>NUCLEOTIDE SEQUENCE [LARGE SCALE GENOMIC DNA]</scope>
</reference>
<keyword evidence="6 10" id="KW-0472">Membrane</keyword>
<evidence type="ECO:0000256" key="4">
    <source>
        <dbReference type="ARBA" id="ARBA00022989"/>
    </source>
</evidence>
<keyword evidence="13" id="KW-1185">Reference proteome</keyword>
<keyword evidence="4 10" id="KW-1133">Transmembrane helix</keyword>
<feature type="transmembrane region" description="Helical" evidence="10">
    <location>
        <begin position="126"/>
        <end position="150"/>
    </location>
</feature>
<dbReference type="EMBL" id="CALNXI010000381">
    <property type="protein sequence ID" value="CAH3025954.1"/>
    <property type="molecule type" value="Genomic_DNA"/>
</dbReference>
<feature type="transmembrane region" description="Helical" evidence="10">
    <location>
        <begin position="277"/>
        <end position="297"/>
    </location>
</feature>
<feature type="transmembrane region" description="Helical" evidence="10">
    <location>
        <begin position="174"/>
        <end position="198"/>
    </location>
</feature>
<name>A0ABN8M8K6_9CNID</name>
<feature type="domain" description="G-protein coupled receptors family 1 profile" evidence="11">
    <location>
        <begin position="25"/>
        <end position="294"/>
    </location>
</feature>
<evidence type="ECO:0000313" key="12">
    <source>
        <dbReference type="EMBL" id="CAH3025954.1"/>
    </source>
</evidence>
<evidence type="ECO:0000256" key="3">
    <source>
        <dbReference type="ARBA" id="ARBA00022692"/>
    </source>
</evidence>
<feature type="transmembrane region" description="Helical" evidence="10">
    <location>
        <begin position="86"/>
        <end position="105"/>
    </location>
</feature>
<evidence type="ECO:0000256" key="10">
    <source>
        <dbReference type="SAM" id="Phobius"/>
    </source>
</evidence>
<comment type="caution">
    <text evidence="12">The sequence shown here is derived from an EMBL/GenBank/DDBJ whole genome shotgun (WGS) entry which is preliminary data.</text>
</comment>
<proteinExistence type="inferred from homology"/>
<keyword evidence="7 9" id="KW-0675">Receptor</keyword>
<gene>
    <name evidence="12" type="ORF">PEVE_00027686</name>
</gene>
<comment type="subcellular location">
    <subcellularLocation>
        <location evidence="1">Cell membrane</location>
        <topology evidence="1">Multi-pass membrane protein</topology>
    </subcellularLocation>
</comment>
<comment type="similarity">
    <text evidence="9">Belongs to the G-protein coupled receptor 1 family.</text>
</comment>
<evidence type="ECO:0000259" key="11">
    <source>
        <dbReference type="PROSITE" id="PS50262"/>
    </source>
</evidence>
<feature type="transmembrane region" description="Helical" evidence="10">
    <location>
        <begin position="47"/>
        <end position="71"/>
    </location>
</feature>
<dbReference type="SUPFAM" id="SSF81321">
    <property type="entry name" value="Family A G protein-coupled receptor-like"/>
    <property type="match status" value="1"/>
</dbReference>
<keyword evidence="5 9" id="KW-0297">G-protein coupled receptor</keyword>
<accession>A0ABN8M8K6</accession>
<keyword evidence="8 9" id="KW-0807">Transducer</keyword>
<dbReference type="SMART" id="SM01381">
    <property type="entry name" value="7TM_GPCR_Srsx"/>
    <property type="match status" value="1"/>
</dbReference>
<organism evidence="12 13">
    <name type="scientific">Porites evermanni</name>
    <dbReference type="NCBI Taxonomy" id="104178"/>
    <lineage>
        <taxon>Eukaryota</taxon>
        <taxon>Metazoa</taxon>
        <taxon>Cnidaria</taxon>
        <taxon>Anthozoa</taxon>
        <taxon>Hexacorallia</taxon>
        <taxon>Scleractinia</taxon>
        <taxon>Fungiina</taxon>
        <taxon>Poritidae</taxon>
        <taxon>Porites</taxon>
    </lineage>
</organism>
<dbReference type="PANTHER" id="PTHR22752:SF14">
    <property type="entry name" value="G-PROTEIN COUPLED RECEPTORS FAMILY 1 PROFILE DOMAIN-CONTAINING PROTEIN"/>
    <property type="match status" value="1"/>
</dbReference>
<dbReference type="Gene3D" id="1.20.1070.10">
    <property type="entry name" value="Rhodopsin 7-helix transmembrane proteins"/>
    <property type="match status" value="1"/>
</dbReference>
<protein>
    <recommendedName>
        <fullName evidence="11">G-protein coupled receptors family 1 profile domain-containing protein</fullName>
    </recommendedName>
</protein>
<evidence type="ECO:0000256" key="7">
    <source>
        <dbReference type="ARBA" id="ARBA00023170"/>
    </source>
</evidence>
<evidence type="ECO:0000256" key="9">
    <source>
        <dbReference type="RuleBase" id="RU000688"/>
    </source>
</evidence>
<dbReference type="CDD" id="cd00637">
    <property type="entry name" value="7tm_classA_rhodopsin-like"/>
    <property type="match status" value="1"/>
</dbReference>
<dbReference type="Proteomes" id="UP001159427">
    <property type="component" value="Unassembled WGS sequence"/>
</dbReference>
<evidence type="ECO:0000256" key="6">
    <source>
        <dbReference type="ARBA" id="ARBA00023136"/>
    </source>
</evidence>
<dbReference type="PRINTS" id="PR00237">
    <property type="entry name" value="GPCRRHODOPSN"/>
</dbReference>
<dbReference type="Pfam" id="PF00001">
    <property type="entry name" value="7tm_1"/>
    <property type="match status" value="1"/>
</dbReference>
<feature type="transmembrane region" description="Helical" evidence="10">
    <location>
        <begin position="12"/>
        <end position="35"/>
    </location>
</feature>
<dbReference type="PROSITE" id="PS50262">
    <property type="entry name" value="G_PROTEIN_RECEP_F1_2"/>
    <property type="match status" value="1"/>
</dbReference>
<dbReference type="InterPro" id="IPR000276">
    <property type="entry name" value="GPCR_Rhodpsn"/>
</dbReference>
<evidence type="ECO:0000256" key="8">
    <source>
        <dbReference type="ARBA" id="ARBA00023224"/>
    </source>
</evidence>
<feature type="transmembrane region" description="Helical" evidence="10">
    <location>
        <begin position="237"/>
        <end position="257"/>
    </location>
</feature>
<sequence>MLLSTEEGLVFATILSFIFIFGFLGNILVCLAIYFDKDLRQHQSNFFLFNLAVTDLLTGTFVIPFCIAALIHGDWMFGDIWCQTTAFVYYSLAIVGVETLAFISWDRYYAIFRPLKYRSNVTLKRVCTAIMLCWVWAMVFTIPCAVLGWFRYGEYESMCTYNFSGTGDKWKTRVITYSIFTIVLCVLLPSTVIIYCYLRIIAVVRQQGRRINAMSSRDAYSSNSAGRHAWRNYRLKGFRTITLVIILYILSWTPFSVARLLKTVTWNHKIVPPAADTFASVMSLFSTATNPIAYSLFRRDFRRAFKRLFRRAFCKKQEN</sequence>
<dbReference type="PROSITE" id="PS00237">
    <property type="entry name" value="G_PROTEIN_RECEP_F1_1"/>
    <property type="match status" value="1"/>
</dbReference>
<evidence type="ECO:0000256" key="1">
    <source>
        <dbReference type="ARBA" id="ARBA00004651"/>
    </source>
</evidence>
<evidence type="ECO:0000256" key="5">
    <source>
        <dbReference type="ARBA" id="ARBA00023040"/>
    </source>
</evidence>
<dbReference type="PANTHER" id="PTHR22752">
    <property type="entry name" value="G PROTEIN-COUPLED RECEPTOR"/>
    <property type="match status" value="1"/>
</dbReference>
<evidence type="ECO:0000313" key="13">
    <source>
        <dbReference type="Proteomes" id="UP001159427"/>
    </source>
</evidence>
<evidence type="ECO:0000256" key="2">
    <source>
        <dbReference type="ARBA" id="ARBA00022475"/>
    </source>
</evidence>
<keyword evidence="2" id="KW-1003">Cell membrane</keyword>
<keyword evidence="3 9" id="KW-0812">Transmembrane</keyword>